<dbReference type="PANTHER" id="PTHR35509:SF1">
    <property type="entry name" value="DOMAIN PROTEIN, PUTATIVE (DUF1995)-RELATED"/>
    <property type="match status" value="1"/>
</dbReference>
<evidence type="ECO:0000313" key="4">
    <source>
        <dbReference type="Proteomes" id="UP001497444"/>
    </source>
</evidence>
<feature type="domain" description="DUF1995" evidence="2">
    <location>
        <begin position="127"/>
        <end position="344"/>
    </location>
</feature>
<reference evidence="3" key="1">
    <citation type="submission" date="2024-02" db="EMBL/GenBank/DDBJ databases">
        <authorList>
            <consortium name="ELIXIR-Norway"/>
            <consortium name="Elixir Norway"/>
        </authorList>
    </citation>
    <scope>NUCLEOTIDE SEQUENCE</scope>
</reference>
<dbReference type="PANTHER" id="PTHR35509">
    <property type="entry name" value="DOMAIN PROTEIN, PUTATIVE (DUF1995)-RELATED"/>
    <property type="match status" value="1"/>
</dbReference>
<protein>
    <recommendedName>
        <fullName evidence="2">DUF1995 domain-containing protein</fullName>
    </recommendedName>
</protein>
<proteinExistence type="predicted"/>
<organism evidence="3 4">
    <name type="scientific">Sphagnum jensenii</name>
    <dbReference type="NCBI Taxonomy" id="128206"/>
    <lineage>
        <taxon>Eukaryota</taxon>
        <taxon>Viridiplantae</taxon>
        <taxon>Streptophyta</taxon>
        <taxon>Embryophyta</taxon>
        <taxon>Bryophyta</taxon>
        <taxon>Sphagnophytina</taxon>
        <taxon>Sphagnopsida</taxon>
        <taxon>Sphagnales</taxon>
        <taxon>Sphagnaceae</taxon>
        <taxon>Sphagnum</taxon>
    </lineage>
</organism>
<dbReference type="EMBL" id="OZ020101">
    <property type="protein sequence ID" value="CAK9275066.1"/>
    <property type="molecule type" value="Genomic_DNA"/>
</dbReference>
<evidence type="ECO:0000259" key="2">
    <source>
        <dbReference type="Pfam" id="PF09353"/>
    </source>
</evidence>
<dbReference type="InterPro" id="IPR018962">
    <property type="entry name" value="DUF1995"/>
</dbReference>
<feature type="region of interest" description="Disordered" evidence="1">
    <location>
        <begin position="94"/>
        <end position="123"/>
    </location>
</feature>
<sequence length="381" mass="42010">MACVCPAATVVAQSAAASCSGLFAGETSLGKVVLLPHHPLPFSSIGVSCNTLFMAAPLLDCSNSRLGRRETHLQGRFSRRFAKFQQFNQGADTSAVNLSQEEHDEQEEEEEEEAEEDEEVEDERLLPEDLWSAVIQSCEASASFVNSGGTRAIVELLVPALENLNDDGAQQRLWDLARLYLDTLQEKLGDQRLKAIFPDAGSAALVKYQWEGAPFSFGSLNDRRPISNDDDVVILILPDHESLSAVENIADILAGDDDTPARPMIMWNPRLISGDVGIGLNVRRLRERLLNKCTTVYHVRPLGTMTIFRKYPGLWQVFLDDVKRPGHLILAKEQSSRPSLDQLDTLILSGGESEAAEEPSAFVKAVGVFNSLNRFMRSLSK</sequence>
<evidence type="ECO:0000313" key="3">
    <source>
        <dbReference type="EMBL" id="CAK9275066.1"/>
    </source>
</evidence>
<dbReference type="InterPro" id="IPR053021">
    <property type="entry name" value="Chloroplast_ADK"/>
</dbReference>
<evidence type="ECO:0000256" key="1">
    <source>
        <dbReference type="SAM" id="MobiDB-lite"/>
    </source>
</evidence>
<name>A0ABP0XAW1_9BRYO</name>
<gene>
    <name evidence="3" type="ORF">CSSPJE1EN1_LOCUS20544</name>
</gene>
<accession>A0ABP0XAW1</accession>
<dbReference type="Proteomes" id="UP001497444">
    <property type="component" value="Chromosome 6"/>
</dbReference>
<dbReference type="Pfam" id="PF09353">
    <property type="entry name" value="DUF1995"/>
    <property type="match status" value="1"/>
</dbReference>
<feature type="compositionally biased region" description="Acidic residues" evidence="1">
    <location>
        <begin position="102"/>
        <end position="122"/>
    </location>
</feature>
<keyword evidence="4" id="KW-1185">Reference proteome</keyword>